<dbReference type="PANTHER" id="PTHR11961">
    <property type="entry name" value="CYTOCHROME C"/>
    <property type="match status" value="1"/>
</dbReference>
<evidence type="ECO:0000256" key="4">
    <source>
        <dbReference type="ARBA" id="ARBA00022982"/>
    </source>
</evidence>
<dbReference type="InterPro" id="IPR036909">
    <property type="entry name" value="Cyt_c-like_dom_sf"/>
</dbReference>
<keyword evidence="8" id="KW-0812">Transmembrane</keyword>
<keyword evidence="8" id="KW-1133">Transmembrane helix</keyword>
<dbReference type="Proteomes" id="UP000483078">
    <property type="component" value="Unassembled WGS sequence"/>
</dbReference>
<evidence type="ECO:0000259" key="9">
    <source>
        <dbReference type="PROSITE" id="PS51007"/>
    </source>
</evidence>
<dbReference type="InterPro" id="IPR002327">
    <property type="entry name" value="Cyt_c_1A/1B"/>
</dbReference>
<accession>A0A7C9M7A8</accession>
<dbReference type="GO" id="GO:0046872">
    <property type="term" value="F:metal ion binding"/>
    <property type="evidence" value="ECO:0007669"/>
    <property type="project" value="UniProtKB-KW"/>
</dbReference>
<keyword evidence="2 6" id="KW-0349">Heme</keyword>
<feature type="domain" description="Cytochrome c" evidence="9">
    <location>
        <begin position="96"/>
        <end position="184"/>
    </location>
</feature>
<dbReference type="Pfam" id="PF00034">
    <property type="entry name" value="Cytochrom_C"/>
    <property type="match status" value="2"/>
</dbReference>
<organism evidence="10 11">
    <name type="scientific">Sediminimonas qiaohouensis</name>
    <dbReference type="NCBI Taxonomy" id="552061"/>
    <lineage>
        <taxon>Bacteria</taxon>
        <taxon>Pseudomonadati</taxon>
        <taxon>Pseudomonadota</taxon>
        <taxon>Alphaproteobacteria</taxon>
        <taxon>Rhodobacterales</taxon>
        <taxon>Roseobacteraceae</taxon>
        <taxon>Sediminimonas</taxon>
    </lineage>
</organism>
<dbReference type="PROSITE" id="PS51007">
    <property type="entry name" value="CYTC"/>
    <property type="match status" value="2"/>
</dbReference>
<comment type="caution">
    <text evidence="10">The sequence shown here is derived from an EMBL/GenBank/DDBJ whole genome shotgun (WGS) entry which is preliminary data.</text>
</comment>
<dbReference type="RefSeq" id="WP_273248067.1">
    <property type="nucleotide sequence ID" value="NZ_VENJ01000003.1"/>
</dbReference>
<feature type="region of interest" description="Disordered" evidence="7">
    <location>
        <begin position="247"/>
        <end position="284"/>
    </location>
</feature>
<evidence type="ECO:0000256" key="6">
    <source>
        <dbReference type="PROSITE-ProRule" id="PRU00433"/>
    </source>
</evidence>
<evidence type="ECO:0000256" key="2">
    <source>
        <dbReference type="ARBA" id="ARBA00022617"/>
    </source>
</evidence>
<name>A0A7C9M7A8_9RHOB</name>
<keyword evidence="1" id="KW-0813">Transport</keyword>
<dbReference type="GO" id="GO:0020037">
    <property type="term" value="F:heme binding"/>
    <property type="evidence" value="ECO:0007669"/>
    <property type="project" value="InterPro"/>
</dbReference>
<dbReference type="InterPro" id="IPR009056">
    <property type="entry name" value="Cyt_c-like_dom"/>
</dbReference>
<reference evidence="10 11" key="1">
    <citation type="submission" date="2019-06" db="EMBL/GenBank/DDBJ databases">
        <title>Enrichment of Autotrophic Halophilic Microorganisms from Red Sea Brine Pool Using Microbial Electrosynthesis System.</title>
        <authorList>
            <person name="Alqahtani M.F."/>
            <person name="Bajracharya S."/>
            <person name="Katuri K.P."/>
            <person name="Ali M."/>
            <person name="Saikaly P.E."/>
        </authorList>
    </citation>
    <scope>NUCLEOTIDE SEQUENCE [LARGE SCALE GENOMIC DNA]</scope>
    <source>
        <strain evidence="10">MES6</strain>
    </source>
</reference>
<gene>
    <name evidence="10" type="ORF">FH759_02440</name>
</gene>
<evidence type="ECO:0000256" key="8">
    <source>
        <dbReference type="SAM" id="Phobius"/>
    </source>
</evidence>
<feature type="compositionally biased region" description="Low complexity" evidence="7">
    <location>
        <begin position="260"/>
        <end position="276"/>
    </location>
</feature>
<dbReference type="SUPFAM" id="SSF46626">
    <property type="entry name" value="Cytochrome c"/>
    <property type="match status" value="2"/>
</dbReference>
<evidence type="ECO:0000256" key="3">
    <source>
        <dbReference type="ARBA" id="ARBA00022723"/>
    </source>
</evidence>
<sequence>MSKSLKLYGTLTVAAVAMLTGAYNFADRNVVPMPEGADTLAQAEGNIDSMLIAAAHASDAKADGAFGLGRPALPEEIAAWNLDVSPDGTGLPEGSGDVMTGEELFVENCAVCHGDFAEGVGNWPALAGGEGTLADKDPVKTVGSYWPYLSTAWDYVHRSMPYGNAQSLETDEVYAIVAYILYSNYIVEDDFVLSNENFLEVEMPNADGFIIDDRPETEYGRFSEEPCMENCKDEVEITMRAAVLDVTPEEEGATSEDKAAAPATDEAAAETNAADEAPAEEAALDPDLVAEGEKVFRKCKACHMVGEGAKNRTGPQLNGVMGRQMAAVDGFRYSATLEDMGEAGQVWDEEALAAFLAKPRDYVKGTKMAFPGLRKDDDIAAVTEYLKSFSQ</sequence>
<keyword evidence="8" id="KW-0472">Membrane</keyword>
<dbReference type="AlphaFoldDB" id="A0A7C9M7A8"/>
<keyword evidence="5 6" id="KW-0408">Iron</keyword>
<dbReference type="Gene3D" id="1.10.760.10">
    <property type="entry name" value="Cytochrome c-like domain"/>
    <property type="match status" value="2"/>
</dbReference>
<evidence type="ECO:0000256" key="7">
    <source>
        <dbReference type="SAM" id="MobiDB-lite"/>
    </source>
</evidence>
<protein>
    <submittedName>
        <fullName evidence="10">C-type cytochrome</fullName>
    </submittedName>
</protein>
<dbReference type="EMBL" id="VENJ01000003">
    <property type="protein sequence ID" value="MTJ03541.1"/>
    <property type="molecule type" value="Genomic_DNA"/>
</dbReference>
<keyword evidence="4" id="KW-0249">Electron transport</keyword>
<proteinExistence type="predicted"/>
<feature type="transmembrane region" description="Helical" evidence="8">
    <location>
        <begin position="7"/>
        <end position="26"/>
    </location>
</feature>
<keyword evidence="3 6" id="KW-0479">Metal-binding</keyword>
<feature type="domain" description="Cytochrome c" evidence="9">
    <location>
        <begin position="287"/>
        <end position="390"/>
    </location>
</feature>
<evidence type="ECO:0000256" key="1">
    <source>
        <dbReference type="ARBA" id="ARBA00022448"/>
    </source>
</evidence>
<dbReference type="PRINTS" id="PR00604">
    <property type="entry name" value="CYTCHRMECIAB"/>
</dbReference>
<evidence type="ECO:0000313" key="11">
    <source>
        <dbReference type="Proteomes" id="UP000483078"/>
    </source>
</evidence>
<evidence type="ECO:0000256" key="5">
    <source>
        <dbReference type="ARBA" id="ARBA00023004"/>
    </source>
</evidence>
<evidence type="ECO:0000313" key="10">
    <source>
        <dbReference type="EMBL" id="MTJ03541.1"/>
    </source>
</evidence>
<dbReference type="GO" id="GO:0009055">
    <property type="term" value="F:electron transfer activity"/>
    <property type="evidence" value="ECO:0007669"/>
    <property type="project" value="InterPro"/>
</dbReference>